<feature type="region of interest" description="Disordered" evidence="1">
    <location>
        <begin position="28"/>
        <end position="77"/>
    </location>
</feature>
<evidence type="ECO:0000313" key="4">
    <source>
        <dbReference type="Proteomes" id="UP001151081"/>
    </source>
</evidence>
<name>A0A9X3X7X9_9BACT</name>
<keyword evidence="2" id="KW-1133">Transmembrane helix</keyword>
<proteinExistence type="predicted"/>
<protein>
    <submittedName>
        <fullName evidence="3">Uncharacterized protein</fullName>
    </submittedName>
</protein>
<keyword evidence="2" id="KW-0812">Transmembrane</keyword>
<dbReference type="RefSeq" id="WP_272428323.1">
    <property type="nucleotide sequence ID" value="NZ_JAGTJJ010000032.1"/>
</dbReference>
<evidence type="ECO:0000256" key="1">
    <source>
        <dbReference type="SAM" id="MobiDB-lite"/>
    </source>
</evidence>
<organism evidence="3 4">
    <name type="scientific">Polyangium jinanense</name>
    <dbReference type="NCBI Taxonomy" id="2829994"/>
    <lineage>
        <taxon>Bacteria</taxon>
        <taxon>Pseudomonadati</taxon>
        <taxon>Myxococcota</taxon>
        <taxon>Polyangia</taxon>
        <taxon>Polyangiales</taxon>
        <taxon>Polyangiaceae</taxon>
        <taxon>Polyangium</taxon>
    </lineage>
</organism>
<evidence type="ECO:0000256" key="2">
    <source>
        <dbReference type="SAM" id="Phobius"/>
    </source>
</evidence>
<dbReference type="EMBL" id="JAGTJJ010000032">
    <property type="protein sequence ID" value="MDC3985872.1"/>
    <property type="molecule type" value="Genomic_DNA"/>
</dbReference>
<dbReference type="AlphaFoldDB" id="A0A9X3X7X9"/>
<feature type="transmembrane region" description="Helical" evidence="2">
    <location>
        <begin position="6"/>
        <end position="26"/>
    </location>
</feature>
<sequence>MGFPHGEFVVLGTVVLAGIAGMLWLAGRAGGETPEEATSLRSSRRGDGVSPAANARGRDEDVEEPVPESGIRVKQGARVRRVDVRQGG</sequence>
<gene>
    <name evidence="3" type="ORF">KEG57_35655</name>
</gene>
<comment type="caution">
    <text evidence="3">The sequence shown here is derived from an EMBL/GenBank/DDBJ whole genome shotgun (WGS) entry which is preliminary data.</text>
</comment>
<keyword evidence="4" id="KW-1185">Reference proteome</keyword>
<evidence type="ECO:0000313" key="3">
    <source>
        <dbReference type="EMBL" id="MDC3985872.1"/>
    </source>
</evidence>
<keyword evidence="2" id="KW-0472">Membrane</keyword>
<dbReference type="Proteomes" id="UP001151081">
    <property type="component" value="Unassembled WGS sequence"/>
</dbReference>
<reference evidence="3 4" key="1">
    <citation type="submission" date="2021-04" db="EMBL/GenBank/DDBJ databases">
        <title>Genome analysis of Polyangium sp.</title>
        <authorList>
            <person name="Li Y."/>
            <person name="Wang J."/>
        </authorList>
    </citation>
    <scope>NUCLEOTIDE SEQUENCE [LARGE SCALE GENOMIC DNA]</scope>
    <source>
        <strain evidence="3 4">SDU14</strain>
    </source>
</reference>
<accession>A0A9X3X7X9</accession>